<keyword evidence="2" id="KW-1185">Reference proteome</keyword>
<name>A0AA88D5V5_FICCA</name>
<comment type="caution">
    <text evidence="1">The sequence shown here is derived from an EMBL/GenBank/DDBJ whole genome shotgun (WGS) entry which is preliminary data.</text>
</comment>
<dbReference type="AlphaFoldDB" id="A0AA88D5V5"/>
<evidence type="ECO:0000313" key="2">
    <source>
        <dbReference type="Proteomes" id="UP001187192"/>
    </source>
</evidence>
<dbReference type="EMBL" id="BTGU01000002">
    <property type="protein sequence ID" value="GMN27954.1"/>
    <property type="molecule type" value="Genomic_DNA"/>
</dbReference>
<gene>
    <name evidence="1" type="ORF">TIFTF001_001873</name>
</gene>
<accession>A0AA88D5V5</accession>
<sequence length="119" mass="13857">MVENSMVFVFNMKKELGYLDCHHKDYVEAFIGRACLSHELAFLVEAKVGDFRHQDKWILPEIFDRLFPDIVQDIEHVTVAEGCKDEIIWSPCLTGIPRTKDFYEHLRSKGAITNWGNEI</sequence>
<organism evidence="1 2">
    <name type="scientific">Ficus carica</name>
    <name type="common">Common fig</name>
    <dbReference type="NCBI Taxonomy" id="3494"/>
    <lineage>
        <taxon>Eukaryota</taxon>
        <taxon>Viridiplantae</taxon>
        <taxon>Streptophyta</taxon>
        <taxon>Embryophyta</taxon>
        <taxon>Tracheophyta</taxon>
        <taxon>Spermatophyta</taxon>
        <taxon>Magnoliopsida</taxon>
        <taxon>eudicotyledons</taxon>
        <taxon>Gunneridae</taxon>
        <taxon>Pentapetalae</taxon>
        <taxon>rosids</taxon>
        <taxon>fabids</taxon>
        <taxon>Rosales</taxon>
        <taxon>Moraceae</taxon>
        <taxon>Ficeae</taxon>
        <taxon>Ficus</taxon>
    </lineage>
</organism>
<reference evidence="1" key="1">
    <citation type="submission" date="2023-07" db="EMBL/GenBank/DDBJ databases">
        <title>draft genome sequence of fig (Ficus carica).</title>
        <authorList>
            <person name="Takahashi T."/>
            <person name="Nishimura K."/>
        </authorList>
    </citation>
    <scope>NUCLEOTIDE SEQUENCE</scope>
</reference>
<dbReference type="Proteomes" id="UP001187192">
    <property type="component" value="Unassembled WGS sequence"/>
</dbReference>
<protein>
    <submittedName>
        <fullName evidence="1">Uncharacterized protein</fullName>
    </submittedName>
</protein>
<proteinExistence type="predicted"/>
<evidence type="ECO:0000313" key="1">
    <source>
        <dbReference type="EMBL" id="GMN27954.1"/>
    </source>
</evidence>